<dbReference type="SMART" id="SM00421">
    <property type="entry name" value="HTH_LUXR"/>
    <property type="match status" value="1"/>
</dbReference>
<dbReference type="PANTHER" id="PTHR44688">
    <property type="entry name" value="DNA-BINDING TRANSCRIPTIONAL ACTIVATOR DEVR_DOSR"/>
    <property type="match status" value="1"/>
</dbReference>
<dbReference type="PROSITE" id="PS50043">
    <property type="entry name" value="HTH_LUXR_2"/>
    <property type="match status" value="1"/>
</dbReference>
<dbReference type="GO" id="GO:0003677">
    <property type="term" value="F:DNA binding"/>
    <property type="evidence" value="ECO:0007669"/>
    <property type="project" value="UniProtKB-KW"/>
</dbReference>
<protein>
    <recommendedName>
        <fullName evidence="4">HTH luxR-type domain-containing protein</fullName>
    </recommendedName>
</protein>
<dbReference type="AlphaFoldDB" id="A0A845AET9"/>
<comment type="caution">
    <text evidence="5">The sequence shown here is derived from an EMBL/GenBank/DDBJ whole genome shotgun (WGS) entry which is preliminary data.</text>
</comment>
<reference evidence="5 6" key="1">
    <citation type="submission" date="2019-12" db="EMBL/GenBank/DDBJ databases">
        <title>Genomic-based taxomic classification of the family Erythrobacteraceae.</title>
        <authorList>
            <person name="Xu L."/>
        </authorList>
    </citation>
    <scope>NUCLEOTIDE SEQUENCE [LARGE SCALE GENOMIC DNA]</scope>
    <source>
        <strain evidence="5 6">KEMB 9005-328</strain>
    </source>
</reference>
<dbReference type="PROSITE" id="PS00622">
    <property type="entry name" value="HTH_LUXR_1"/>
    <property type="match status" value="1"/>
</dbReference>
<dbReference type="Pfam" id="PF00196">
    <property type="entry name" value="GerE"/>
    <property type="match status" value="1"/>
</dbReference>
<dbReference type="PANTHER" id="PTHR44688:SF16">
    <property type="entry name" value="DNA-BINDING TRANSCRIPTIONAL ACTIVATOR DEVR_DOSR"/>
    <property type="match status" value="1"/>
</dbReference>
<dbReference type="RefSeq" id="WP_160753328.1">
    <property type="nucleotide sequence ID" value="NZ_WTYA01000006.1"/>
</dbReference>
<evidence type="ECO:0000259" key="4">
    <source>
        <dbReference type="PROSITE" id="PS50043"/>
    </source>
</evidence>
<dbReference type="CDD" id="cd06170">
    <property type="entry name" value="LuxR_C_like"/>
    <property type="match status" value="1"/>
</dbReference>
<dbReference type="OrthoDB" id="9782655at2"/>
<dbReference type="SUPFAM" id="SSF52172">
    <property type="entry name" value="CheY-like"/>
    <property type="match status" value="1"/>
</dbReference>
<accession>A0A845AET9</accession>
<dbReference type="EMBL" id="WTYA01000006">
    <property type="protein sequence ID" value="MXP29032.1"/>
    <property type="molecule type" value="Genomic_DNA"/>
</dbReference>
<dbReference type="InterPro" id="IPR011006">
    <property type="entry name" value="CheY-like_superfamily"/>
</dbReference>
<dbReference type="Proteomes" id="UP000439780">
    <property type="component" value="Unassembled WGS sequence"/>
</dbReference>
<organism evidence="5 6">
    <name type="scientific">Qipengyuania algicida</name>
    <dbReference type="NCBI Taxonomy" id="1836209"/>
    <lineage>
        <taxon>Bacteria</taxon>
        <taxon>Pseudomonadati</taxon>
        <taxon>Pseudomonadota</taxon>
        <taxon>Alphaproteobacteria</taxon>
        <taxon>Sphingomonadales</taxon>
        <taxon>Erythrobacteraceae</taxon>
        <taxon>Qipengyuania</taxon>
    </lineage>
</organism>
<dbReference type="Gene3D" id="3.40.50.2300">
    <property type="match status" value="1"/>
</dbReference>
<keyword evidence="6" id="KW-1185">Reference proteome</keyword>
<gene>
    <name evidence="5" type="ORF">GRI58_09370</name>
</gene>
<keyword evidence="2" id="KW-0238">DNA-binding</keyword>
<dbReference type="SUPFAM" id="SSF46894">
    <property type="entry name" value="C-terminal effector domain of the bipartite response regulators"/>
    <property type="match status" value="1"/>
</dbReference>
<evidence type="ECO:0000313" key="5">
    <source>
        <dbReference type="EMBL" id="MXP29032.1"/>
    </source>
</evidence>
<feature type="domain" description="HTH luxR-type" evidence="4">
    <location>
        <begin position="152"/>
        <end position="217"/>
    </location>
</feature>
<dbReference type="InterPro" id="IPR016032">
    <property type="entry name" value="Sig_transdc_resp-reg_C-effctor"/>
</dbReference>
<dbReference type="InterPro" id="IPR000792">
    <property type="entry name" value="Tscrpt_reg_LuxR_C"/>
</dbReference>
<name>A0A845AET9_9SPHN</name>
<dbReference type="GO" id="GO:0006355">
    <property type="term" value="P:regulation of DNA-templated transcription"/>
    <property type="evidence" value="ECO:0007669"/>
    <property type="project" value="InterPro"/>
</dbReference>
<keyword evidence="1" id="KW-0805">Transcription regulation</keyword>
<evidence type="ECO:0000256" key="2">
    <source>
        <dbReference type="ARBA" id="ARBA00023125"/>
    </source>
</evidence>
<dbReference type="PRINTS" id="PR00038">
    <property type="entry name" value="HTHLUXR"/>
</dbReference>
<sequence length="240" mass="26700">MPILEAPHITVEYLLLGGNQLPSQSRIAVVDADVRRRASINFFLSDVVEHVEPCETADDLRRLRLSDLHFVFVIDSGDLIEQVSRIAMETGSFCVIGYAVDVCHERVVTAMRSGAVDYLKWPFTHDHIEKGIVGAKGYRSLLSNLHVRQAHAARRMKGLSPREVEVLQCVSEGHSSKEIARLLGVSPRTVDIHRSNMLLKLDARSTSEAIRIALESRLLSCDVTVDTCELDENMCPKVAA</sequence>
<proteinExistence type="predicted"/>
<evidence type="ECO:0000313" key="6">
    <source>
        <dbReference type="Proteomes" id="UP000439780"/>
    </source>
</evidence>
<keyword evidence="3" id="KW-0804">Transcription</keyword>
<evidence type="ECO:0000256" key="1">
    <source>
        <dbReference type="ARBA" id="ARBA00023015"/>
    </source>
</evidence>
<evidence type="ECO:0000256" key="3">
    <source>
        <dbReference type="ARBA" id="ARBA00023163"/>
    </source>
</evidence>